<name>E6PQS3_9ZZZZ</name>
<reference evidence="1" key="1">
    <citation type="submission" date="2009-10" db="EMBL/GenBank/DDBJ databases">
        <title>Diversity of trophic interactions inside an arsenic-rich microbial ecosystem.</title>
        <authorList>
            <person name="Bertin P.N."/>
            <person name="Heinrich-Salmeron A."/>
            <person name="Pelletier E."/>
            <person name="Goulhen-Chollet F."/>
            <person name="Arsene-Ploetze F."/>
            <person name="Gallien S."/>
            <person name="Calteau A."/>
            <person name="Vallenet D."/>
            <person name="Casiot C."/>
            <person name="Chane-Woon-Ming B."/>
            <person name="Giloteaux L."/>
            <person name="Barakat M."/>
            <person name="Bonnefoy V."/>
            <person name="Bruneel O."/>
            <person name="Chandler M."/>
            <person name="Cleiss J."/>
            <person name="Duran R."/>
            <person name="Elbaz-Poulichet F."/>
            <person name="Fonknechten N."/>
            <person name="Lauga B."/>
            <person name="Mornico D."/>
            <person name="Ortet P."/>
            <person name="Schaeffer C."/>
            <person name="Siguier P."/>
            <person name="Alexander Thil Smith A."/>
            <person name="Van Dorsselaer A."/>
            <person name="Weissenbach J."/>
            <person name="Medigue C."/>
            <person name="Le Paslier D."/>
        </authorList>
    </citation>
    <scope>NUCLEOTIDE SEQUENCE</scope>
</reference>
<dbReference type="EMBL" id="CABM01000042">
    <property type="protein sequence ID" value="CBH97278.1"/>
    <property type="molecule type" value="Genomic_DNA"/>
</dbReference>
<organism evidence="1">
    <name type="scientific">mine drainage metagenome</name>
    <dbReference type="NCBI Taxonomy" id="410659"/>
    <lineage>
        <taxon>unclassified sequences</taxon>
        <taxon>metagenomes</taxon>
        <taxon>ecological metagenomes</taxon>
    </lineage>
</organism>
<protein>
    <submittedName>
        <fullName evidence="1">Uncharacterized protein</fullName>
    </submittedName>
</protein>
<gene>
    <name evidence="1" type="ORF">CARN2_2750</name>
</gene>
<comment type="caution">
    <text evidence="1">The sequence shown here is derived from an EMBL/GenBank/DDBJ whole genome shotgun (WGS) entry which is preliminary data.</text>
</comment>
<evidence type="ECO:0000313" key="1">
    <source>
        <dbReference type="EMBL" id="CBH97278.1"/>
    </source>
</evidence>
<proteinExistence type="predicted"/>
<accession>E6PQS3</accession>
<dbReference type="AlphaFoldDB" id="E6PQS3"/>
<sequence>MFVLQKLLARPGLFRSGAVQLAPARPASVNVERPRLTITAVRLASLGIALDPIGEPNAHRTLNRGGRP</sequence>